<name>A0A2V3IDP2_9FLOR</name>
<evidence type="ECO:0000313" key="3">
    <source>
        <dbReference type="Proteomes" id="UP000247409"/>
    </source>
</evidence>
<dbReference type="PANTHER" id="PTHR10476">
    <property type="entry name" value="CHARGED MULTIVESICULAR BODY PROTEIN"/>
    <property type="match status" value="1"/>
</dbReference>
<dbReference type="OrthoDB" id="10252926at2759"/>
<dbReference type="Proteomes" id="UP000247409">
    <property type="component" value="Unassembled WGS sequence"/>
</dbReference>
<organism evidence="2 3">
    <name type="scientific">Gracilariopsis chorda</name>
    <dbReference type="NCBI Taxonomy" id="448386"/>
    <lineage>
        <taxon>Eukaryota</taxon>
        <taxon>Rhodophyta</taxon>
        <taxon>Florideophyceae</taxon>
        <taxon>Rhodymeniophycidae</taxon>
        <taxon>Gracilariales</taxon>
        <taxon>Gracilariaceae</taxon>
        <taxon>Gracilariopsis</taxon>
    </lineage>
</organism>
<dbReference type="GO" id="GO:0007034">
    <property type="term" value="P:vacuolar transport"/>
    <property type="evidence" value="ECO:0007669"/>
    <property type="project" value="InterPro"/>
</dbReference>
<feature type="region of interest" description="Disordered" evidence="1">
    <location>
        <begin position="204"/>
        <end position="223"/>
    </location>
</feature>
<proteinExistence type="predicted"/>
<sequence length="237" mass="26074">MVLFGRKKQAQAAPPPPPPPSATIPTSNVRTSSQTARDMARQSDRTINRAQRDMQRERIQLEQRERQIEAEIKKLGRQGRMAEARILAKNLVQVRNAKARTFQASVHAGAIATQARMAATDAKMMEVIGNTAAVMKNANGLNDPAKHMNMLQQYDMHSEKQKLNQEMADEILDSVLGGDEIGAESDDVLNSVLDEIGLEVSSKMGGTPVIRPQPVAQPTTMQPADDQLMARIERLGN</sequence>
<feature type="compositionally biased region" description="Basic and acidic residues" evidence="1">
    <location>
        <begin position="38"/>
        <end position="53"/>
    </location>
</feature>
<accession>A0A2V3IDP2</accession>
<keyword evidence="3" id="KW-1185">Reference proteome</keyword>
<gene>
    <name evidence="2" type="ORF">BWQ96_10110</name>
</gene>
<evidence type="ECO:0000313" key="2">
    <source>
        <dbReference type="EMBL" id="PXF40172.1"/>
    </source>
</evidence>
<protein>
    <submittedName>
        <fullName evidence="2">Charged multivesicular body protein 2b</fullName>
    </submittedName>
</protein>
<dbReference type="STRING" id="448386.A0A2V3IDP2"/>
<feature type="region of interest" description="Disordered" evidence="1">
    <location>
        <begin position="1"/>
        <end position="53"/>
    </location>
</feature>
<comment type="caution">
    <text evidence="2">The sequence shown here is derived from an EMBL/GenBank/DDBJ whole genome shotgun (WGS) entry which is preliminary data.</text>
</comment>
<dbReference type="Pfam" id="PF03357">
    <property type="entry name" value="Snf7"/>
    <property type="match status" value="1"/>
</dbReference>
<reference evidence="2 3" key="1">
    <citation type="journal article" date="2018" name="Mol. Biol. Evol.">
        <title>Analysis of the draft genome of the red seaweed Gracilariopsis chorda provides insights into genome size evolution in Rhodophyta.</title>
        <authorList>
            <person name="Lee J."/>
            <person name="Yang E.C."/>
            <person name="Graf L."/>
            <person name="Yang J.H."/>
            <person name="Qiu H."/>
            <person name="Zel Zion U."/>
            <person name="Chan C.X."/>
            <person name="Stephens T.G."/>
            <person name="Weber A.P.M."/>
            <person name="Boo G.H."/>
            <person name="Boo S.M."/>
            <person name="Kim K.M."/>
            <person name="Shin Y."/>
            <person name="Jung M."/>
            <person name="Lee S.J."/>
            <person name="Yim H.S."/>
            <person name="Lee J.H."/>
            <person name="Bhattacharya D."/>
            <person name="Yoon H.S."/>
        </authorList>
    </citation>
    <scope>NUCLEOTIDE SEQUENCE [LARGE SCALE GENOMIC DNA]</scope>
    <source>
        <strain evidence="2 3">SKKU-2015</strain>
        <tissue evidence="2">Whole body</tissue>
    </source>
</reference>
<dbReference type="AlphaFoldDB" id="A0A2V3IDP2"/>
<dbReference type="InterPro" id="IPR005024">
    <property type="entry name" value="Snf7_fam"/>
</dbReference>
<feature type="compositionally biased region" description="Polar residues" evidence="1">
    <location>
        <begin position="23"/>
        <end position="36"/>
    </location>
</feature>
<evidence type="ECO:0000256" key="1">
    <source>
        <dbReference type="SAM" id="MobiDB-lite"/>
    </source>
</evidence>
<dbReference type="Gene3D" id="6.10.140.1230">
    <property type="match status" value="1"/>
</dbReference>
<feature type="compositionally biased region" description="Pro residues" evidence="1">
    <location>
        <begin position="13"/>
        <end position="22"/>
    </location>
</feature>
<dbReference type="EMBL" id="NBIV01000350">
    <property type="protein sequence ID" value="PXF40172.1"/>
    <property type="molecule type" value="Genomic_DNA"/>
</dbReference>